<gene>
    <name evidence="2" type="ORF">GH741_05605</name>
</gene>
<evidence type="ECO:0000256" key="1">
    <source>
        <dbReference type="SAM" id="MobiDB-lite"/>
    </source>
</evidence>
<sequence length="176" mass="20245">MKIPVQKLKFNGAEPLHFEEDVDVSDIVEMNNDIRQIDPVQVKGNATMQGNEITFHFSIDGTMILPCARTLVDVKYPFQVDVIEVFSTSPYYKEEDESEIHPVSGEMLDLTPYIKENVLLEVPFRVFSDDKEVQENALTEGEGWELLSEKPTEQKVDPRLQKLQSLLDDNNEEENR</sequence>
<name>A0A6A8DEF2_9BACI</name>
<dbReference type="AlphaFoldDB" id="A0A6A8DEF2"/>
<reference evidence="2" key="1">
    <citation type="submission" date="2019-11" db="EMBL/GenBank/DDBJ databases">
        <authorList>
            <person name="Li J."/>
        </authorList>
    </citation>
    <scope>NUCLEOTIDE SEQUENCE</scope>
    <source>
        <strain evidence="2">B6B</strain>
    </source>
</reference>
<protein>
    <recommendedName>
        <fullName evidence="4">DUF177 domain-containing protein</fullName>
    </recommendedName>
</protein>
<organism evidence="2 3">
    <name type="scientific">Aquibacillus halophilus</name>
    <dbReference type="NCBI Taxonomy" id="930132"/>
    <lineage>
        <taxon>Bacteria</taxon>
        <taxon>Bacillati</taxon>
        <taxon>Bacillota</taxon>
        <taxon>Bacilli</taxon>
        <taxon>Bacillales</taxon>
        <taxon>Bacillaceae</taxon>
        <taxon>Aquibacillus</taxon>
    </lineage>
</organism>
<evidence type="ECO:0008006" key="4">
    <source>
        <dbReference type="Google" id="ProtNLM"/>
    </source>
</evidence>
<evidence type="ECO:0000313" key="3">
    <source>
        <dbReference type="Proteomes" id="UP000799092"/>
    </source>
</evidence>
<dbReference type="OrthoDB" id="9790372at2"/>
<dbReference type="EMBL" id="WJNG01000004">
    <property type="protein sequence ID" value="MRH42151.1"/>
    <property type="molecule type" value="Genomic_DNA"/>
</dbReference>
<keyword evidence="3" id="KW-1185">Reference proteome</keyword>
<accession>A0A6A8DEF2</accession>
<dbReference type="InterPro" id="IPR003772">
    <property type="entry name" value="YceD"/>
</dbReference>
<proteinExistence type="predicted"/>
<feature type="region of interest" description="Disordered" evidence="1">
    <location>
        <begin position="142"/>
        <end position="176"/>
    </location>
</feature>
<feature type="compositionally biased region" description="Basic and acidic residues" evidence="1">
    <location>
        <begin position="147"/>
        <end position="160"/>
    </location>
</feature>
<dbReference type="Pfam" id="PF02620">
    <property type="entry name" value="YceD"/>
    <property type="match status" value="1"/>
</dbReference>
<comment type="caution">
    <text evidence="2">The sequence shown here is derived from an EMBL/GenBank/DDBJ whole genome shotgun (WGS) entry which is preliminary data.</text>
</comment>
<evidence type="ECO:0000313" key="2">
    <source>
        <dbReference type="EMBL" id="MRH42151.1"/>
    </source>
</evidence>
<dbReference type="RefSeq" id="WP_153735814.1">
    <property type="nucleotide sequence ID" value="NZ_WJNG01000004.1"/>
</dbReference>
<dbReference type="Proteomes" id="UP000799092">
    <property type="component" value="Unassembled WGS sequence"/>
</dbReference>